<organism evidence="1">
    <name type="scientific">Anopheles sinensis</name>
    <name type="common">Mosquito</name>
    <dbReference type="NCBI Taxonomy" id="74873"/>
    <lineage>
        <taxon>Eukaryota</taxon>
        <taxon>Metazoa</taxon>
        <taxon>Ecdysozoa</taxon>
        <taxon>Arthropoda</taxon>
        <taxon>Hexapoda</taxon>
        <taxon>Insecta</taxon>
        <taxon>Pterygota</taxon>
        <taxon>Neoptera</taxon>
        <taxon>Endopterygota</taxon>
        <taxon>Diptera</taxon>
        <taxon>Nematocera</taxon>
        <taxon>Culicoidea</taxon>
        <taxon>Culicidae</taxon>
        <taxon>Anophelinae</taxon>
        <taxon>Anopheles</taxon>
    </lineage>
</organism>
<dbReference type="VEuPathDB" id="VectorBase:ASIC008365"/>
<dbReference type="EnsemblMetazoa" id="ASIC008365-RA">
    <property type="protein sequence ID" value="ASIC008365-PA"/>
    <property type="gene ID" value="ASIC008365"/>
</dbReference>
<reference evidence="1 3" key="1">
    <citation type="journal article" date="2014" name="BMC Genomics">
        <title>Genome sequence of Anopheles sinensis provides insight into genetics basis of mosquito competence for malaria parasites.</title>
        <authorList>
            <person name="Zhou D."/>
            <person name="Zhang D."/>
            <person name="Ding G."/>
            <person name="Shi L."/>
            <person name="Hou Q."/>
            <person name="Ye Y."/>
            <person name="Xu Y."/>
            <person name="Zhou H."/>
            <person name="Xiong C."/>
            <person name="Li S."/>
            <person name="Yu J."/>
            <person name="Hong S."/>
            <person name="Yu X."/>
            <person name="Zou P."/>
            <person name="Chen C."/>
            <person name="Chang X."/>
            <person name="Wang W."/>
            <person name="Lv Y."/>
            <person name="Sun Y."/>
            <person name="Ma L."/>
            <person name="Shen B."/>
            <person name="Zhu C."/>
        </authorList>
    </citation>
    <scope>NUCLEOTIDE SEQUENCE [LARGE SCALE GENOMIC DNA]</scope>
</reference>
<protein>
    <submittedName>
        <fullName evidence="1 2">RNA-binding protein</fullName>
    </submittedName>
</protein>
<evidence type="ECO:0000313" key="1">
    <source>
        <dbReference type="EMBL" id="KFB40836.1"/>
    </source>
</evidence>
<dbReference type="EMBL" id="KE525041">
    <property type="protein sequence ID" value="KFB40836.1"/>
    <property type="molecule type" value="Genomic_DNA"/>
</dbReference>
<sequence>MVKVFFSPAEKQPFLQVCDGGGGKVGKTAWKGCHRQPACYSPRLALEFRPPEKPLQSDTMVVFR</sequence>
<accession>A0A084VS92</accession>
<evidence type="ECO:0000313" key="2">
    <source>
        <dbReference type="EnsemblMetazoa" id="ASIC008365-PA"/>
    </source>
</evidence>
<evidence type="ECO:0000313" key="3">
    <source>
        <dbReference type="Proteomes" id="UP000030765"/>
    </source>
</evidence>
<dbReference type="EMBL" id="ATLV01015894">
    <property type="status" value="NOT_ANNOTATED_CDS"/>
    <property type="molecule type" value="Genomic_DNA"/>
</dbReference>
<dbReference type="AlphaFoldDB" id="A0A084VS92"/>
<dbReference type="Proteomes" id="UP000030765">
    <property type="component" value="Unassembled WGS sequence"/>
</dbReference>
<gene>
    <name evidence="1" type="ORF">ZHAS_00008365</name>
</gene>
<proteinExistence type="predicted"/>
<name>A0A084VS92_ANOSI</name>
<keyword evidence="3" id="KW-1185">Reference proteome</keyword>
<reference evidence="2" key="2">
    <citation type="submission" date="2020-05" db="UniProtKB">
        <authorList>
            <consortium name="EnsemblMetazoa"/>
        </authorList>
    </citation>
    <scope>IDENTIFICATION</scope>
</reference>